<dbReference type="PANTHER" id="PTHR30005">
    <property type="entry name" value="EXOPOLYPHOSPHATASE"/>
    <property type="match status" value="1"/>
</dbReference>
<accession>A0AA37RXS0</accession>
<dbReference type="Proteomes" id="UP001161422">
    <property type="component" value="Unassembled WGS sequence"/>
</dbReference>
<dbReference type="AlphaFoldDB" id="A0AA37RXS0"/>
<protein>
    <submittedName>
        <fullName evidence="2">Exopolyphosphatase</fullName>
    </submittedName>
</protein>
<dbReference type="GO" id="GO:0008894">
    <property type="term" value="F:guanosine-5'-triphosphate,3'-diphosphate diphosphatase activity"/>
    <property type="evidence" value="ECO:0007669"/>
    <property type="project" value="TreeGrafter"/>
</dbReference>
<dbReference type="InterPro" id="IPR043129">
    <property type="entry name" value="ATPase_NBD"/>
</dbReference>
<dbReference type="EMBL" id="BSNC01000006">
    <property type="protein sequence ID" value="GLP97444.1"/>
    <property type="molecule type" value="Genomic_DNA"/>
</dbReference>
<feature type="domain" description="Ppx/GppA phosphatase N-terminal" evidence="1">
    <location>
        <begin position="31"/>
        <end position="303"/>
    </location>
</feature>
<reference evidence="2" key="1">
    <citation type="journal article" date="2014" name="Int. J. Syst. Evol. Microbiol.">
        <title>Complete genome sequence of Corynebacterium casei LMG S-19264T (=DSM 44701T), isolated from a smear-ripened cheese.</title>
        <authorList>
            <consortium name="US DOE Joint Genome Institute (JGI-PGF)"/>
            <person name="Walter F."/>
            <person name="Albersmeier A."/>
            <person name="Kalinowski J."/>
            <person name="Ruckert C."/>
        </authorList>
    </citation>
    <scope>NUCLEOTIDE SEQUENCE</scope>
    <source>
        <strain evidence="2">NBRC 101628</strain>
    </source>
</reference>
<proteinExistence type="predicted"/>
<organism evidence="2 3">
    <name type="scientific">Paraferrimonas sedimenticola</name>
    <dbReference type="NCBI Taxonomy" id="375674"/>
    <lineage>
        <taxon>Bacteria</taxon>
        <taxon>Pseudomonadati</taxon>
        <taxon>Pseudomonadota</taxon>
        <taxon>Gammaproteobacteria</taxon>
        <taxon>Alteromonadales</taxon>
        <taxon>Ferrimonadaceae</taxon>
        <taxon>Paraferrimonas</taxon>
    </lineage>
</organism>
<dbReference type="RefSeq" id="WP_095504713.1">
    <property type="nucleotide sequence ID" value="NZ_BSNC01000006.1"/>
</dbReference>
<sequence>MTDAADAKPSPQLAAITLGSNSFNMLLAASADPLPIIVAKHKRKVRLAEGIDASGRLTESVFERGLDCLRWFADELAKHSIQAVKVFATAALRQTQDAERFCQRAETILGHPLEIISGEREAELIFAGMTATTPGAGKRLVIDIGGASTEFIAGLDDQMQSLCSLPLGCVVANRQLQSIALLSEQDFAQLDAWVALQIDGQLHHLEGLHWDSVVGASGIVQTLIEIARHRGVSEHLSGEWLAALASECIGQAPLAPKLDGLLEERRPTFVAGLVILCHLMARLNFDWMQLSGGALREGVLLEAQASLL</sequence>
<dbReference type="Gene3D" id="3.30.420.40">
    <property type="match status" value="1"/>
</dbReference>
<comment type="caution">
    <text evidence="2">The sequence shown here is derived from an EMBL/GenBank/DDBJ whole genome shotgun (WGS) entry which is preliminary data.</text>
</comment>
<dbReference type="InterPro" id="IPR003695">
    <property type="entry name" value="Ppx_GppA_N"/>
</dbReference>
<dbReference type="PANTHER" id="PTHR30005:SF0">
    <property type="entry name" value="RETROGRADE REGULATION PROTEIN 2"/>
    <property type="match status" value="1"/>
</dbReference>
<name>A0AA37RXS0_9GAMM</name>
<dbReference type="Pfam" id="PF02541">
    <property type="entry name" value="Ppx-GppA"/>
    <property type="match status" value="1"/>
</dbReference>
<evidence type="ECO:0000313" key="3">
    <source>
        <dbReference type="Proteomes" id="UP001161422"/>
    </source>
</evidence>
<gene>
    <name evidence="2" type="primary">gppA</name>
    <name evidence="2" type="ORF">GCM10007895_27510</name>
</gene>
<evidence type="ECO:0000313" key="2">
    <source>
        <dbReference type="EMBL" id="GLP97444.1"/>
    </source>
</evidence>
<dbReference type="InterPro" id="IPR050273">
    <property type="entry name" value="GppA/Ppx_hydrolase"/>
</dbReference>
<evidence type="ECO:0000259" key="1">
    <source>
        <dbReference type="Pfam" id="PF02541"/>
    </source>
</evidence>
<keyword evidence="3" id="KW-1185">Reference proteome</keyword>
<reference evidence="2" key="2">
    <citation type="submission" date="2023-01" db="EMBL/GenBank/DDBJ databases">
        <title>Draft genome sequence of Paraferrimonas sedimenticola strain NBRC 101628.</title>
        <authorList>
            <person name="Sun Q."/>
            <person name="Mori K."/>
        </authorList>
    </citation>
    <scope>NUCLEOTIDE SEQUENCE</scope>
    <source>
        <strain evidence="2">NBRC 101628</strain>
    </source>
</reference>
<dbReference type="Gene3D" id="3.30.420.150">
    <property type="entry name" value="Exopolyphosphatase. Domain 2"/>
    <property type="match status" value="1"/>
</dbReference>
<dbReference type="SUPFAM" id="SSF53067">
    <property type="entry name" value="Actin-like ATPase domain"/>
    <property type="match status" value="2"/>
</dbReference>
<dbReference type="GO" id="GO:0015949">
    <property type="term" value="P:nucleobase-containing small molecule interconversion"/>
    <property type="evidence" value="ECO:0007669"/>
    <property type="project" value="TreeGrafter"/>
</dbReference>